<gene>
    <name evidence="1" type="ORF">PHYPO_G00154950</name>
</gene>
<accession>A0A5N5K2C7</accession>
<dbReference type="AlphaFoldDB" id="A0A5N5K2C7"/>
<dbReference type="GO" id="GO:0006955">
    <property type="term" value="P:immune response"/>
    <property type="evidence" value="ECO:0007669"/>
    <property type="project" value="TreeGrafter"/>
</dbReference>
<dbReference type="SUPFAM" id="SSF52540">
    <property type="entry name" value="P-loop containing nucleoside triphosphate hydrolases"/>
    <property type="match status" value="1"/>
</dbReference>
<evidence type="ECO:0000313" key="2">
    <source>
        <dbReference type="Proteomes" id="UP000327468"/>
    </source>
</evidence>
<sequence length="278" mass="31277">MGPKNSTFEQPWRTVNWSDREPMLRRLREFQSNRSVDQLRILVVGPAGAGKSSFITSVNTALQGRNTYLAHSLTGGCSVTSKYTVYKLNKGSEGSFFPFVFGDTMGLEKGLNGAHKTDINILRGHVQEGYTFNPSKELTADSNYFNKTPNLNDKVHCLVFVLPVDIIAQIPEEIATKMKEILKNARELGIPQVVIMSKVDAACPLVKQNLKMIYRTKKIKEKMEECRDILGIPVNYIFPVKNYHEEISNNAEIDILILMAVTNIVNFANDFVKTKVSE</sequence>
<dbReference type="CDD" id="cd00882">
    <property type="entry name" value="Ras_like_GTPase"/>
    <property type="match status" value="1"/>
</dbReference>
<evidence type="ECO:0008006" key="3">
    <source>
        <dbReference type="Google" id="ProtNLM"/>
    </source>
</evidence>
<name>A0A5N5K2C7_PANHP</name>
<dbReference type="Gene3D" id="3.40.50.300">
    <property type="entry name" value="P-loop containing nucleotide triphosphate hydrolases"/>
    <property type="match status" value="1"/>
</dbReference>
<dbReference type="PANTHER" id="PTHR14241:SF1">
    <property type="entry name" value="INTERFERON-INDUCED PROTEIN 44-RELATED"/>
    <property type="match status" value="1"/>
</dbReference>
<protein>
    <recommendedName>
        <fullName evidence="3">G domain-containing protein</fullName>
    </recommendedName>
</protein>
<comment type="caution">
    <text evidence="1">The sequence shown here is derived from an EMBL/GenBank/DDBJ whole genome shotgun (WGS) entry which is preliminary data.</text>
</comment>
<dbReference type="InterPro" id="IPR027417">
    <property type="entry name" value="P-loop_NTPase"/>
</dbReference>
<dbReference type="PANTHER" id="PTHR14241">
    <property type="entry name" value="INTERFERON-INDUCED PROTEIN 44"/>
    <property type="match status" value="1"/>
</dbReference>
<dbReference type="Proteomes" id="UP000327468">
    <property type="component" value="Chromosome 26"/>
</dbReference>
<dbReference type="EMBL" id="VFJC01000027">
    <property type="protein sequence ID" value="KAB5523645.1"/>
    <property type="molecule type" value="Genomic_DNA"/>
</dbReference>
<reference evidence="1 2" key="1">
    <citation type="submission" date="2019-06" db="EMBL/GenBank/DDBJ databases">
        <title>A chromosome-scale genome assembly of the striped catfish, Pangasianodon hypophthalmus.</title>
        <authorList>
            <person name="Wen M."/>
            <person name="Zahm M."/>
            <person name="Roques C."/>
            <person name="Cabau C."/>
            <person name="Klopp C."/>
            <person name="Donnadieu C."/>
            <person name="Jouanno E."/>
            <person name="Avarre J.-C."/>
            <person name="Campet M."/>
            <person name="Ha T.T.T."/>
            <person name="Dugue R."/>
            <person name="Lampietro C."/>
            <person name="Louis A."/>
            <person name="Herpin A."/>
            <person name="Echchiki A."/>
            <person name="Berthelot C."/>
            <person name="Parey E."/>
            <person name="Roest-Crollius H."/>
            <person name="Braasch I."/>
            <person name="Postlethwait J."/>
            <person name="Bobe J."/>
            <person name="Montfort J."/>
            <person name="Bouchez O."/>
            <person name="Begum T."/>
            <person name="Schartl M."/>
            <person name="Guiguen Y."/>
        </authorList>
    </citation>
    <scope>NUCLEOTIDE SEQUENCE [LARGE SCALE GENOMIC DNA]</scope>
    <source>
        <strain evidence="1 2">Indonesia</strain>
        <tissue evidence="1">Blood</tissue>
    </source>
</reference>
<organism evidence="1 2">
    <name type="scientific">Pangasianodon hypophthalmus</name>
    <name type="common">Striped catfish</name>
    <name type="synonym">Helicophagus hypophthalmus</name>
    <dbReference type="NCBI Taxonomy" id="310915"/>
    <lineage>
        <taxon>Eukaryota</taxon>
        <taxon>Metazoa</taxon>
        <taxon>Chordata</taxon>
        <taxon>Craniata</taxon>
        <taxon>Vertebrata</taxon>
        <taxon>Euteleostomi</taxon>
        <taxon>Actinopterygii</taxon>
        <taxon>Neopterygii</taxon>
        <taxon>Teleostei</taxon>
        <taxon>Ostariophysi</taxon>
        <taxon>Siluriformes</taxon>
        <taxon>Pangasiidae</taxon>
        <taxon>Pangasianodon</taxon>
    </lineage>
</organism>
<evidence type="ECO:0000313" key="1">
    <source>
        <dbReference type="EMBL" id="KAB5523645.1"/>
    </source>
</evidence>
<proteinExistence type="predicted"/>
<keyword evidence="2" id="KW-1185">Reference proteome</keyword>